<dbReference type="FunCoup" id="A0A212RHI9">
    <property type="interactions" value="122"/>
</dbReference>
<dbReference type="InterPro" id="IPR056572">
    <property type="entry name" value="Zn_ribbon_PaaD"/>
</dbReference>
<dbReference type="InterPro" id="IPR034904">
    <property type="entry name" value="FSCA_dom_sf"/>
</dbReference>
<dbReference type="Pfam" id="PF23451">
    <property type="entry name" value="Zn_ribbon_PaaD"/>
    <property type="match status" value="1"/>
</dbReference>
<dbReference type="InterPro" id="IPR011883">
    <property type="entry name" value="PaaD-like"/>
</dbReference>
<evidence type="ECO:0000313" key="3">
    <source>
        <dbReference type="EMBL" id="SNB71721.1"/>
    </source>
</evidence>
<feature type="domain" description="MIP18 family-like" evidence="1">
    <location>
        <begin position="14"/>
        <end position="84"/>
    </location>
</feature>
<protein>
    <submittedName>
        <fullName evidence="3">Ring-1,2-phenylacetyl-CoA epoxidase subunit PaaD</fullName>
    </submittedName>
</protein>
<accession>A0A212RHI9</accession>
<dbReference type="Proteomes" id="UP000197025">
    <property type="component" value="Unassembled WGS sequence"/>
</dbReference>
<keyword evidence="4" id="KW-1185">Reference proteome</keyword>
<dbReference type="RefSeq" id="WP_088572006.1">
    <property type="nucleotide sequence ID" value="NZ_FYEK01000054.1"/>
</dbReference>
<reference evidence="4" key="1">
    <citation type="submission" date="2017-06" db="EMBL/GenBank/DDBJ databases">
        <authorList>
            <person name="Varghese N."/>
            <person name="Submissions S."/>
        </authorList>
    </citation>
    <scope>NUCLEOTIDE SEQUENCE [LARGE SCALE GENOMIC DNA]</scope>
    <source>
        <strain evidence="4">JAD2</strain>
    </source>
</reference>
<evidence type="ECO:0000259" key="1">
    <source>
        <dbReference type="Pfam" id="PF01883"/>
    </source>
</evidence>
<dbReference type="Gene3D" id="3.30.300.130">
    <property type="entry name" value="Fe-S cluster assembly (FSCA)"/>
    <property type="match status" value="1"/>
</dbReference>
<dbReference type="InterPro" id="IPR002744">
    <property type="entry name" value="MIP18-like"/>
</dbReference>
<evidence type="ECO:0000313" key="4">
    <source>
        <dbReference type="Proteomes" id="UP000197025"/>
    </source>
</evidence>
<sequence length="169" mass="18726">MVNDGRADGPGLTREAILAALEAVKDPEIPTISVVDLGLIYDVRVGDDMVEVDFAPTFVGCPALHVMEREIVERIQALGARRVQVRRVYRPPWTPDRMSERARQALRELGIAPPQPSAGEITPELLKGVPCPFCGSTNTRMENLFGPTSCRALFYCETCRQPFEAFKPL</sequence>
<dbReference type="SUPFAM" id="SSF117916">
    <property type="entry name" value="Fe-S cluster assembly (FSCA) domain-like"/>
    <property type="match status" value="1"/>
</dbReference>
<evidence type="ECO:0000259" key="2">
    <source>
        <dbReference type="Pfam" id="PF23451"/>
    </source>
</evidence>
<dbReference type="InterPro" id="IPR052339">
    <property type="entry name" value="Fe-S_Maturation_MIP18"/>
</dbReference>
<dbReference type="PANTHER" id="PTHR42831:SF3">
    <property type="entry name" value="1,2-PHENYLACETYL-COA EPOXIDASE, SUBUNIT D-RELATED"/>
    <property type="match status" value="1"/>
</dbReference>
<dbReference type="PANTHER" id="PTHR42831">
    <property type="entry name" value="FE-S PROTEIN MATURATION AUXILIARY FACTOR YITW"/>
    <property type="match status" value="1"/>
</dbReference>
<feature type="domain" description="PaaD zinc beta ribbon" evidence="2">
    <location>
        <begin position="127"/>
        <end position="167"/>
    </location>
</feature>
<dbReference type="OrthoDB" id="3684942at2"/>
<proteinExistence type="predicted"/>
<gene>
    <name evidence="3" type="ORF">SAMN02746019_00014900</name>
</gene>
<dbReference type="AlphaFoldDB" id="A0A212RHI9"/>
<dbReference type="NCBIfam" id="TIGR02159">
    <property type="entry name" value="PA_CoA_Oxy4"/>
    <property type="match status" value="1"/>
</dbReference>
<dbReference type="InParanoid" id="A0A212RHI9"/>
<name>A0A212RHI9_9CHLR</name>
<dbReference type="Pfam" id="PF01883">
    <property type="entry name" value="FeS_assembly_P"/>
    <property type="match status" value="1"/>
</dbReference>
<organism evidence="3 4">
    <name type="scientific">Thermoflexus hugenholtzii JAD2</name>
    <dbReference type="NCBI Taxonomy" id="877466"/>
    <lineage>
        <taxon>Bacteria</taxon>
        <taxon>Bacillati</taxon>
        <taxon>Chloroflexota</taxon>
        <taxon>Thermoflexia</taxon>
        <taxon>Thermoflexales</taxon>
        <taxon>Thermoflexaceae</taxon>
        <taxon>Thermoflexus</taxon>
    </lineage>
</organism>
<dbReference type="EMBL" id="FYEK01000054">
    <property type="protein sequence ID" value="SNB71721.1"/>
    <property type="molecule type" value="Genomic_DNA"/>
</dbReference>